<comment type="caution">
    <text evidence="1">The sequence shown here is derived from an EMBL/GenBank/DDBJ whole genome shotgun (WGS) entry which is preliminary data.</text>
</comment>
<evidence type="ECO:0000313" key="1">
    <source>
        <dbReference type="EMBL" id="KAG2205164.1"/>
    </source>
</evidence>
<evidence type="ECO:0000313" key="2">
    <source>
        <dbReference type="Proteomes" id="UP000650833"/>
    </source>
</evidence>
<keyword evidence="2" id="KW-1185">Reference proteome</keyword>
<gene>
    <name evidence="1" type="ORF">INT46_003473</name>
</gene>
<dbReference type="AlphaFoldDB" id="A0A8H7V8K2"/>
<name>A0A8H7V8K2_9FUNG</name>
<proteinExistence type="predicted"/>
<organism evidence="1 2">
    <name type="scientific">Mucor plumbeus</name>
    <dbReference type="NCBI Taxonomy" id="97098"/>
    <lineage>
        <taxon>Eukaryota</taxon>
        <taxon>Fungi</taxon>
        <taxon>Fungi incertae sedis</taxon>
        <taxon>Mucoromycota</taxon>
        <taxon>Mucoromycotina</taxon>
        <taxon>Mucoromycetes</taxon>
        <taxon>Mucorales</taxon>
        <taxon>Mucorineae</taxon>
        <taxon>Mucoraceae</taxon>
        <taxon>Mucor</taxon>
    </lineage>
</organism>
<sequence length="119" mass="13668">MRRQNANNKKKYVTIISKYKWKPSKFQQDKAKVPLIAFGAGMFGKPLVKLKSNKCGVVGVLWHALKKQEKEKRNLVVTSDEFMTSRQRYINAAKNMLLNSSLIWNGDGRPEVFSPKARI</sequence>
<dbReference type="EMBL" id="JAEPRC010000181">
    <property type="protein sequence ID" value="KAG2205164.1"/>
    <property type="molecule type" value="Genomic_DNA"/>
</dbReference>
<protein>
    <submittedName>
        <fullName evidence="1">Uncharacterized protein</fullName>
    </submittedName>
</protein>
<dbReference type="Proteomes" id="UP000650833">
    <property type="component" value="Unassembled WGS sequence"/>
</dbReference>
<dbReference type="OrthoDB" id="2438399at2759"/>
<reference evidence="1" key="1">
    <citation type="submission" date="2020-12" db="EMBL/GenBank/DDBJ databases">
        <title>Metabolic potential, ecology and presence of endohyphal bacteria is reflected in genomic diversity of Mucoromycotina.</title>
        <authorList>
            <person name="Muszewska A."/>
            <person name="Okrasinska A."/>
            <person name="Steczkiewicz K."/>
            <person name="Drgas O."/>
            <person name="Orlowska M."/>
            <person name="Perlinska-Lenart U."/>
            <person name="Aleksandrzak-Piekarczyk T."/>
            <person name="Szatraj K."/>
            <person name="Zielenkiewicz U."/>
            <person name="Pilsyk S."/>
            <person name="Malc E."/>
            <person name="Mieczkowski P."/>
            <person name="Kruszewska J.S."/>
            <person name="Biernat P."/>
            <person name="Pawlowska J."/>
        </authorList>
    </citation>
    <scope>NUCLEOTIDE SEQUENCE</scope>
    <source>
        <strain evidence="1">CBS 226.32</strain>
    </source>
</reference>
<accession>A0A8H7V8K2</accession>